<keyword evidence="2 3" id="KW-0732">Signal</keyword>
<dbReference type="AlphaFoldDB" id="A0A2S1R364"/>
<dbReference type="InterPro" id="IPR038352">
    <property type="entry name" value="Imelysin_sf"/>
</dbReference>
<feature type="domain" description="Imelysin-like" evidence="4">
    <location>
        <begin position="43"/>
        <end position="342"/>
    </location>
</feature>
<feature type="signal peptide" evidence="3">
    <location>
        <begin position="1"/>
        <end position="22"/>
    </location>
</feature>
<comment type="subcellular location">
    <subcellularLocation>
        <location evidence="1">Cell envelope</location>
    </subcellularLocation>
</comment>
<evidence type="ECO:0000313" key="6">
    <source>
        <dbReference type="Proteomes" id="UP000244929"/>
    </source>
</evidence>
<protein>
    <submittedName>
        <fullName evidence="5">Iron-regulated protein A</fullName>
    </submittedName>
</protein>
<name>A0A2S1R364_9FLAO</name>
<proteinExistence type="predicted"/>
<dbReference type="InterPro" id="IPR034984">
    <property type="entry name" value="Imelysin-like_IPPA"/>
</dbReference>
<dbReference type="KEGG" id="falb:HYN59_15380"/>
<dbReference type="OrthoDB" id="650514at2"/>
<evidence type="ECO:0000256" key="1">
    <source>
        <dbReference type="ARBA" id="ARBA00004196"/>
    </source>
</evidence>
<evidence type="ECO:0000313" key="5">
    <source>
        <dbReference type="EMBL" id="AWH87046.1"/>
    </source>
</evidence>
<feature type="chain" id="PRO_5015577314" evidence="3">
    <location>
        <begin position="23"/>
        <end position="366"/>
    </location>
</feature>
<dbReference type="RefSeq" id="WP_108779765.1">
    <property type="nucleotide sequence ID" value="NZ_CP029186.1"/>
</dbReference>
<sequence>MKKILVLSLAVLAAACSSSDNSNVNTGNYDRTALMTSWADNIIVPSFENYQAKANVLSAKATAFSAAPSQQGLDELRAAWLEAYLAFQHVGIFDDPKAFELHLIEGSNTYPADVAGINSNIASGTYNLSQPVNYAREGFPALDYMLYGVGNDDAAIIDYYSGNSNARTYVADLASHIKTVADSILADWNGGYRATFIAGTGTAVSAPINQTVNNFVKNLEKDVRTPKLGIPAGLFSNGTTFPNKVEAYYRNNVSHQLLTEAITASRDFFNGKYFGSETTGPGLKGYLDAINAVRDGQNLSAVINAKYDAALAAVAQLDNSFSNQITNDNSKMLAAYQAMQQLTVYEKLDMLQALNISIDYVDGDGD</sequence>
<evidence type="ECO:0000256" key="2">
    <source>
        <dbReference type="ARBA" id="ARBA00022729"/>
    </source>
</evidence>
<dbReference type="GO" id="GO:0030313">
    <property type="term" value="C:cell envelope"/>
    <property type="evidence" value="ECO:0007669"/>
    <property type="project" value="UniProtKB-SubCell"/>
</dbReference>
<dbReference type="PROSITE" id="PS51257">
    <property type="entry name" value="PROKAR_LIPOPROTEIN"/>
    <property type="match status" value="1"/>
</dbReference>
<dbReference type="Pfam" id="PF09375">
    <property type="entry name" value="Peptidase_M75"/>
    <property type="match status" value="1"/>
</dbReference>
<gene>
    <name evidence="5" type="ORF">HYN59_15380</name>
</gene>
<accession>A0A2S1R364</accession>
<keyword evidence="6" id="KW-1185">Reference proteome</keyword>
<dbReference type="Proteomes" id="UP000244929">
    <property type="component" value="Chromosome"/>
</dbReference>
<reference evidence="5 6" key="1">
    <citation type="submission" date="2018-04" db="EMBL/GenBank/DDBJ databases">
        <title>Genome sequencing of Flavobacterium sp. HYN0059.</title>
        <authorList>
            <person name="Yi H."/>
            <person name="Baek C."/>
        </authorList>
    </citation>
    <scope>NUCLEOTIDE SEQUENCE [LARGE SCALE GENOMIC DNA]</scope>
    <source>
        <strain evidence="5 6">HYN0059</strain>
    </source>
</reference>
<evidence type="ECO:0000256" key="3">
    <source>
        <dbReference type="SAM" id="SignalP"/>
    </source>
</evidence>
<dbReference type="Gene3D" id="1.20.1420.20">
    <property type="entry name" value="M75 peptidase, HXXE motif"/>
    <property type="match status" value="1"/>
</dbReference>
<dbReference type="CDD" id="cd14659">
    <property type="entry name" value="Imelysin-like_IPPA"/>
    <property type="match status" value="1"/>
</dbReference>
<dbReference type="EMBL" id="CP029186">
    <property type="protein sequence ID" value="AWH87046.1"/>
    <property type="molecule type" value="Genomic_DNA"/>
</dbReference>
<organism evidence="5 6">
    <name type="scientific">Flavobacterium album</name>
    <dbReference type="NCBI Taxonomy" id="2175091"/>
    <lineage>
        <taxon>Bacteria</taxon>
        <taxon>Pseudomonadati</taxon>
        <taxon>Bacteroidota</taxon>
        <taxon>Flavobacteriia</taxon>
        <taxon>Flavobacteriales</taxon>
        <taxon>Flavobacteriaceae</taxon>
        <taxon>Flavobacterium</taxon>
    </lineage>
</organism>
<dbReference type="InterPro" id="IPR018976">
    <property type="entry name" value="Imelysin-like"/>
</dbReference>
<evidence type="ECO:0000259" key="4">
    <source>
        <dbReference type="Pfam" id="PF09375"/>
    </source>
</evidence>